<organism evidence="1 2">
    <name type="scientific">Dendrobium nobile</name>
    <name type="common">Orchid</name>
    <dbReference type="NCBI Taxonomy" id="94219"/>
    <lineage>
        <taxon>Eukaryota</taxon>
        <taxon>Viridiplantae</taxon>
        <taxon>Streptophyta</taxon>
        <taxon>Embryophyta</taxon>
        <taxon>Tracheophyta</taxon>
        <taxon>Spermatophyta</taxon>
        <taxon>Magnoliopsida</taxon>
        <taxon>Liliopsida</taxon>
        <taxon>Asparagales</taxon>
        <taxon>Orchidaceae</taxon>
        <taxon>Epidendroideae</taxon>
        <taxon>Malaxideae</taxon>
        <taxon>Dendrobiinae</taxon>
        <taxon>Dendrobium</taxon>
    </lineage>
</organism>
<keyword evidence="2" id="KW-1185">Reference proteome</keyword>
<accession>A0A8T3AHX9</accession>
<comment type="caution">
    <text evidence="1">The sequence shown here is derived from an EMBL/GenBank/DDBJ whole genome shotgun (WGS) entry which is preliminary data.</text>
</comment>
<gene>
    <name evidence="1" type="ORF">KFK09_022463</name>
</gene>
<evidence type="ECO:0000313" key="1">
    <source>
        <dbReference type="EMBL" id="KAI0496156.1"/>
    </source>
</evidence>
<proteinExistence type="predicted"/>
<dbReference type="AlphaFoldDB" id="A0A8T3AHX9"/>
<dbReference type="Proteomes" id="UP000829196">
    <property type="component" value="Unassembled WGS sequence"/>
</dbReference>
<name>A0A8T3AHX9_DENNO</name>
<reference evidence="1" key="1">
    <citation type="journal article" date="2022" name="Front. Genet.">
        <title>Chromosome-Scale Assembly of the Dendrobium nobile Genome Provides Insights Into the Molecular Mechanism of the Biosynthesis of the Medicinal Active Ingredient of Dendrobium.</title>
        <authorList>
            <person name="Xu Q."/>
            <person name="Niu S.-C."/>
            <person name="Li K.-L."/>
            <person name="Zheng P.-J."/>
            <person name="Zhang X.-J."/>
            <person name="Jia Y."/>
            <person name="Liu Y."/>
            <person name="Niu Y.-X."/>
            <person name="Yu L.-H."/>
            <person name="Chen D.-F."/>
            <person name="Zhang G.-Q."/>
        </authorList>
    </citation>
    <scope>NUCLEOTIDE SEQUENCE</scope>
    <source>
        <tissue evidence="1">Leaf</tissue>
    </source>
</reference>
<dbReference type="EMBL" id="JAGYWB010000016">
    <property type="protein sequence ID" value="KAI0496156.1"/>
    <property type="molecule type" value="Genomic_DNA"/>
</dbReference>
<protein>
    <submittedName>
        <fullName evidence="1">Uncharacterized protein</fullName>
    </submittedName>
</protein>
<sequence length="109" mass="12733">MDGKTEEYLHLLKSAKRGLMFRWNCFLEHLQPNDKRVYGVVQSLQPNVKSSAIYLRVNSATSILAFHCSSTLFCSLNRIWRKIARKGRRIVTFAEASKMEFDWSRITSF</sequence>
<evidence type="ECO:0000313" key="2">
    <source>
        <dbReference type="Proteomes" id="UP000829196"/>
    </source>
</evidence>